<organism evidence="3 4">
    <name type="scientific">Streptomyces formicae</name>
    <dbReference type="NCBI Taxonomy" id="1616117"/>
    <lineage>
        <taxon>Bacteria</taxon>
        <taxon>Bacillati</taxon>
        <taxon>Actinomycetota</taxon>
        <taxon>Actinomycetes</taxon>
        <taxon>Kitasatosporales</taxon>
        <taxon>Streptomycetaceae</taxon>
        <taxon>Streptomyces</taxon>
    </lineage>
</organism>
<evidence type="ECO:0000256" key="2">
    <source>
        <dbReference type="SAM" id="Phobius"/>
    </source>
</evidence>
<keyword evidence="2" id="KW-1133">Transmembrane helix</keyword>
<name>A0A291Q155_9ACTN</name>
<gene>
    <name evidence="3" type="ORF">KY5_0210c</name>
</gene>
<dbReference type="InterPro" id="IPR025597">
    <property type="entry name" value="DUF4345"/>
</dbReference>
<feature type="transmembrane region" description="Helical" evidence="2">
    <location>
        <begin position="46"/>
        <end position="63"/>
    </location>
</feature>
<keyword evidence="2" id="KW-0812">Transmembrane</keyword>
<evidence type="ECO:0000313" key="3">
    <source>
        <dbReference type="EMBL" id="ATL25228.1"/>
    </source>
</evidence>
<dbReference type="Pfam" id="PF14248">
    <property type="entry name" value="DUF4345"/>
    <property type="match status" value="1"/>
</dbReference>
<accession>A0A291Q155</accession>
<dbReference type="RefSeq" id="WP_098240364.1">
    <property type="nucleotide sequence ID" value="NZ_CP022685.1"/>
</dbReference>
<dbReference type="Proteomes" id="UP000221011">
    <property type="component" value="Chromosome"/>
</dbReference>
<dbReference type="KEGG" id="sfk:KY5_0210c"/>
<keyword evidence="4" id="KW-1185">Reference proteome</keyword>
<dbReference type="EMBL" id="CP022685">
    <property type="protein sequence ID" value="ATL25228.1"/>
    <property type="molecule type" value="Genomic_DNA"/>
</dbReference>
<dbReference type="AlphaFoldDB" id="A0A291Q155"/>
<sequence>MARLLKWLSMAMGVACVAIGLYHVVLGIGSVPGEESAGATVDSRERFYNAIFLGFGLAWIWVARQSPIPSAVVRVLAGVFLLGGVGRLLSVAVHGWPHWFQVPLTVLEVGLPPLYFWLSTADERAAAAGAAARGTAVAADAGEATAAGPAAPGLADSTDGHLPPGRP</sequence>
<feature type="transmembrane region" description="Helical" evidence="2">
    <location>
        <begin position="75"/>
        <end position="93"/>
    </location>
</feature>
<feature type="region of interest" description="Disordered" evidence="1">
    <location>
        <begin position="145"/>
        <end position="167"/>
    </location>
</feature>
<keyword evidence="2" id="KW-0472">Membrane</keyword>
<feature type="transmembrane region" description="Helical" evidence="2">
    <location>
        <begin position="99"/>
        <end position="118"/>
    </location>
</feature>
<reference evidence="3 4" key="1">
    <citation type="submission" date="2017-08" db="EMBL/GenBank/DDBJ databases">
        <title>Complete Genome Sequence of Streptomyces formicae KY5, the formicamycin producer.</title>
        <authorList>
            <person name="Holmes N.A."/>
            <person name="Devine R."/>
            <person name="Qin Z."/>
            <person name="Seipke R.F."/>
            <person name="Wilkinson B."/>
            <person name="Hutchings M.I."/>
        </authorList>
    </citation>
    <scope>NUCLEOTIDE SEQUENCE [LARGE SCALE GENOMIC DNA]</scope>
    <source>
        <strain evidence="3 4">KY5</strain>
    </source>
</reference>
<evidence type="ECO:0008006" key="5">
    <source>
        <dbReference type="Google" id="ProtNLM"/>
    </source>
</evidence>
<protein>
    <recommendedName>
        <fullName evidence="5">DUF4345 domain-containing protein</fullName>
    </recommendedName>
</protein>
<evidence type="ECO:0000313" key="4">
    <source>
        <dbReference type="Proteomes" id="UP000221011"/>
    </source>
</evidence>
<proteinExistence type="predicted"/>
<feature type="transmembrane region" description="Helical" evidence="2">
    <location>
        <begin position="7"/>
        <end position="26"/>
    </location>
</feature>
<evidence type="ECO:0000256" key="1">
    <source>
        <dbReference type="SAM" id="MobiDB-lite"/>
    </source>
</evidence>
<feature type="compositionally biased region" description="Low complexity" evidence="1">
    <location>
        <begin position="145"/>
        <end position="155"/>
    </location>
</feature>